<evidence type="ECO:0000256" key="3">
    <source>
        <dbReference type="ARBA" id="ARBA00023163"/>
    </source>
</evidence>
<dbReference type="CDD" id="cd00090">
    <property type="entry name" value="HTH_ARSR"/>
    <property type="match status" value="1"/>
</dbReference>
<evidence type="ECO:0000259" key="4">
    <source>
        <dbReference type="PROSITE" id="PS50987"/>
    </source>
</evidence>
<dbReference type="PRINTS" id="PR00778">
    <property type="entry name" value="HTHARSR"/>
</dbReference>
<reference evidence="5 6" key="1">
    <citation type="submission" date="2017-03" db="EMBL/GenBank/DDBJ databases">
        <title>Draft Genome sequence of Marispirochaeta sp. strain JC444.</title>
        <authorList>
            <person name="Shivani Y."/>
            <person name="Subhash Y."/>
            <person name="Sasikala C."/>
            <person name="Ramana C."/>
        </authorList>
    </citation>
    <scope>NUCLEOTIDE SEQUENCE [LARGE SCALE GENOMIC DNA]</scope>
    <source>
        <strain evidence="5 6">JC444</strain>
    </source>
</reference>
<proteinExistence type="predicted"/>
<name>A0A1Y1RW89_9SPIO</name>
<dbReference type="NCBIfam" id="NF033788">
    <property type="entry name" value="HTH_metalloreg"/>
    <property type="match status" value="1"/>
</dbReference>
<organism evidence="5 6">
    <name type="scientific">Marispirochaeta aestuarii</name>
    <dbReference type="NCBI Taxonomy" id="1963862"/>
    <lineage>
        <taxon>Bacteria</taxon>
        <taxon>Pseudomonadati</taxon>
        <taxon>Spirochaetota</taxon>
        <taxon>Spirochaetia</taxon>
        <taxon>Spirochaetales</taxon>
        <taxon>Spirochaetaceae</taxon>
        <taxon>Marispirochaeta</taxon>
    </lineage>
</organism>
<dbReference type="InterPro" id="IPR051081">
    <property type="entry name" value="HTH_MetalResp_TranReg"/>
</dbReference>
<sequence>MQRISELAGVLKALGHPSRLLIVEALGREPHCVCELTAMIGADTSTVSKHLSLLKNAGVVRDEKRGNQVFYSLTCRCVIEAVSHLLPLMEQKLQHYSEVMETSRT</sequence>
<keyword evidence="1" id="KW-0805">Transcription regulation</keyword>
<dbReference type="EMBL" id="MWQY01000019">
    <property type="protein sequence ID" value="ORC32871.1"/>
    <property type="molecule type" value="Genomic_DNA"/>
</dbReference>
<keyword evidence="6" id="KW-1185">Reference proteome</keyword>
<dbReference type="OrthoDB" id="9798835at2"/>
<dbReference type="InterPro" id="IPR001845">
    <property type="entry name" value="HTH_ArsR_DNA-bd_dom"/>
</dbReference>
<evidence type="ECO:0000313" key="6">
    <source>
        <dbReference type="Proteomes" id="UP000192343"/>
    </source>
</evidence>
<dbReference type="AlphaFoldDB" id="A0A1Y1RW89"/>
<keyword evidence="2" id="KW-0238">DNA-binding</keyword>
<dbReference type="GO" id="GO:0003700">
    <property type="term" value="F:DNA-binding transcription factor activity"/>
    <property type="evidence" value="ECO:0007669"/>
    <property type="project" value="InterPro"/>
</dbReference>
<keyword evidence="3" id="KW-0804">Transcription</keyword>
<comment type="caution">
    <text evidence="5">The sequence shown here is derived from an EMBL/GenBank/DDBJ whole genome shotgun (WGS) entry which is preliminary data.</text>
</comment>
<evidence type="ECO:0000256" key="2">
    <source>
        <dbReference type="ARBA" id="ARBA00023125"/>
    </source>
</evidence>
<dbReference type="STRING" id="1963862.B4O97_15470"/>
<evidence type="ECO:0000256" key="1">
    <source>
        <dbReference type="ARBA" id="ARBA00023015"/>
    </source>
</evidence>
<dbReference type="PANTHER" id="PTHR33154">
    <property type="entry name" value="TRANSCRIPTIONAL REGULATOR, ARSR FAMILY"/>
    <property type="match status" value="1"/>
</dbReference>
<dbReference type="InterPro" id="IPR011991">
    <property type="entry name" value="ArsR-like_HTH"/>
</dbReference>
<dbReference type="PANTHER" id="PTHR33154:SF33">
    <property type="entry name" value="TRANSCRIPTIONAL REPRESSOR SDPR"/>
    <property type="match status" value="1"/>
</dbReference>
<accession>A0A1Y1RW89</accession>
<protein>
    <recommendedName>
        <fullName evidence="4">HTH arsR-type domain-containing protein</fullName>
    </recommendedName>
</protein>
<gene>
    <name evidence="5" type="ORF">B4O97_15470</name>
</gene>
<feature type="domain" description="HTH arsR-type" evidence="4">
    <location>
        <begin position="1"/>
        <end position="100"/>
    </location>
</feature>
<dbReference type="GO" id="GO:0003677">
    <property type="term" value="F:DNA binding"/>
    <property type="evidence" value="ECO:0007669"/>
    <property type="project" value="UniProtKB-KW"/>
</dbReference>
<dbReference type="InterPro" id="IPR036390">
    <property type="entry name" value="WH_DNA-bd_sf"/>
</dbReference>
<dbReference type="PROSITE" id="PS50987">
    <property type="entry name" value="HTH_ARSR_2"/>
    <property type="match status" value="1"/>
</dbReference>
<dbReference type="InterPro" id="IPR036388">
    <property type="entry name" value="WH-like_DNA-bd_sf"/>
</dbReference>
<dbReference type="Proteomes" id="UP000192343">
    <property type="component" value="Unassembled WGS sequence"/>
</dbReference>
<dbReference type="SMART" id="SM00418">
    <property type="entry name" value="HTH_ARSR"/>
    <property type="match status" value="1"/>
</dbReference>
<dbReference type="SUPFAM" id="SSF46785">
    <property type="entry name" value="Winged helix' DNA-binding domain"/>
    <property type="match status" value="1"/>
</dbReference>
<dbReference type="Gene3D" id="1.10.10.10">
    <property type="entry name" value="Winged helix-like DNA-binding domain superfamily/Winged helix DNA-binding domain"/>
    <property type="match status" value="1"/>
</dbReference>
<dbReference type="Pfam" id="PF01022">
    <property type="entry name" value="HTH_5"/>
    <property type="match status" value="1"/>
</dbReference>
<evidence type="ECO:0000313" key="5">
    <source>
        <dbReference type="EMBL" id="ORC32871.1"/>
    </source>
</evidence>